<protein>
    <submittedName>
        <fullName evidence="5">LacI family DNA-binding transcriptional regulator</fullName>
    </submittedName>
</protein>
<dbReference type="PROSITE" id="PS00356">
    <property type="entry name" value="HTH_LACI_1"/>
    <property type="match status" value="1"/>
</dbReference>
<dbReference type="SMART" id="SM00354">
    <property type="entry name" value="HTH_LACI"/>
    <property type="match status" value="1"/>
</dbReference>
<evidence type="ECO:0000256" key="3">
    <source>
        <dbReference type="ARBA" id="ARBA00023163"/>
    </source>
</evidence>
<dbReference type="InterPro" id="IPR028082">
    <property type="entry name" value="Peripla_BP_I"/>
</dbReference>
<organism evidence="5 6">
    <name type="scientific">Blastococcus deserti</name>
    <dbReference type="NCBI Taxonomy" id="2259033"/>
    <lineage>
        <taxon>Bacteria</taxon>
        <taxon>Bacillati</taxon>
        <taxon>Actinomycetota</taxon>
        <taxon>Actinomycetes</taxon>
        <taxon>Geodermatophilales</taxon>
        <taxon>Geodermatophilaceae</taxon>
        <taxon>Blastococcus</taxon>
    </lineage>
</organism>
<keyword evidence="3" id="KW-0804">Transcription</keyword>
<keyword evidence="1" id="KW-0805">Transcription regulation</keyword>
<dbReference type="PANTHER" id="PTHR30146">
    <property type="entry name" value="LACI-RELATED TRANSCRIPTIONAL REPRESSOR"/>
    <property type="match status" value="1"/>
</dbReference>
<evidence type="ECO:0000256" key="1">
    <source>
        <dbReference type="ARBA" id="ARBA00023015"/>
    </source>
</evidence>
<evidence type="ECO:0000256" key="2">
    <source>
        <dbReference type="ARBA" id="ARBA00023125"/>
    </source>
</evidence>
<sequence length="369" mass="38993">MTRFRPAGTIPATDGASATTGGALTASIRDVAGHAGVSVGTVSNVLNRPETVSEGTRQRVLDAIAALGFVRNESARHLRAGRSRTIGLVVLDIANPFFTDVSRGVEEIANAAGLAVILCNSDDVPAKESAHLDVLAEQRVQGVLITPTADLSPALDALRSRGVPVVLLDRRATGPDQCAVAVDDVLGGRLAADHLLERGHRRLAFVGGSSGLPQVHERHEGVELAVREACGSDDGLTVMSPEKLTVAAGRQAGEQIIGMPAARRPTAAICANDLVALGMLQEMVRHGMRVPDDFAIVGYDDIDFAAAAAVPLSSVRKPRHELGRRAAELLLDEARNEGHRHEQLLFEPQLVVRESSMVRRPGPARKGTP</sequence>
<gene>
    <name evidence="5" type="ORF">ACFSHS_05805</name>
</gene>
<dbReference type="PROSITE" id="PS50932">
    <property type="entry name" value="HTH_LACI_2"/>
    <property type="match status" value="1"/>
</dbReference>
<keyword evidence="2 5" id="KW-0238">DNA-binding</keyword>
<dbReference type="Proteomes" id="UP001597402">
    <property type="component" value="Unassembled WGS sequence"/>
</dbReference>
<dbReference type="Pfam" id="PF13377">
    <property type="entry name" value="Peripla_BP_3"/>
    <property type="match status" value="1"/>
</dbReference>
<dbReference type="SUPFAM" id="SSF53822">
    <property type="entry name" value="Periplasmic binding protein-like I"/>
    <property type="match status" value="1"/>
</dbReference>
<comment type="caution">
    <text evidence="5">The sequence shown here is derived from an EMBL/GenBank/DDBJ whole genome shotgun (WGS) entry which is preliminary data.</text>
</comment>
<evidence type="ECO:0000313" key="5">
    <source>
        <dbReference type="EMBL" id="MFD2091086.1"/>
    </source>
</evidence>
<reference evidence="6" key="1">
    <citation type="journal article" date="2019" name="Int. J. Syst. Evol. Microbiol.">
        <title>The Global Catalogue of Microorganisms (GCM) 10K type strain sequencing project: providing services to taxonomists for standard genome sequencing and annotation.</title>
        <authorList>
            <consortium name="The Broad Institute Genomics Platform"/>
            <consortium name="The Broad Institute Genome Sequencing Center for Infectious Disease"/>
            <person name="Wu L."/>
            <person name="Ma J."/>
        </authorList>
    </citation>
    <scope>NUCLEOTIDE SEQUENCE [LARGE SCALE GENOMIC DNA]</scope>
    <source>
        <strain evidence="6">JCM 3338</strain>
    </source>
</reference>
<keyword evidence="6" id="KW-1185">Reference proteome</keyword>
<dbReference type="InterPro" id="IPR010982">
    <property type="entry name" value="Lambda_DNA-bd_dom_sf"/>
</dbReference>
<dbReference type="PANTHER" id="PTHR30146:SF109">
    <property type="entry name" value="HTH-TYPE TRANSCRIPTIONAL REGULATOR GALS"/>
    <property type="match status" value="1"/>
</dbReference>
<dbReference type="Pfam" id="PF00356">
    <property type="entry name" value="LacI"/>
    <property type="match status" value="1"/>
</dbReference>
<dbReference type="InterPro" id="IPR000843">
    <property type="entry name" value="HTH_LacI"/>
</dbReference>
<dbReference type="GO" id="GO:0003677">
    <property type="term" value="F:DNA binding"/>
    <property type="evidence" value="ECO:0007669"/>
    <property type="project" value="UniProtKB-KW"/>
</dbReference>
<evidence type="ECO:0000259" key="4">
    <source>
        <dbReference type="PROSITE" id="PS50932"/>
    </source>
</evidence>
<evidence type="ECO:0000313" key="6">
    <source>
        <dbReference type="Proteomes" id="UP001597402"/>
    </source>
</evidence>
<name>A0ABW4X6T1_9ACTN</name>
<dbReference type="SUPFAM" id="SSF47413">
    <property type="entry name" value="lambda repressor-like DNA-binding domains"/>
    <property type="match status" value="1"/>
</dbReference>
<dbReference type="CDD" id="cd01392">
    <property type="entry name" value="HTH_LacI"/>
    <property type="match status" value="1"/>
</dbReference>
<dbReference type="CDD" id="cd06293">
    <property type="entry name" value="PBP1_LacI-like"/>
    <property type="match status" value="1"/>
</dbReference>
<feature type="domain" description="HTH lacI-type" evidence="4">
    <location>
        <begin position="26"/>
        <end position="80"/>
    </location>
</feature>
<dbReference type="EMBL" id="JBHUHP010000004">
    <property type="protein sequence ID" value="MFD2091086.1"/>
    <property type="molecule type" value="Genomic_DNA"/>
</dbReference>
<dbReference type="Gene3D" id="1.10.260.40">
    <property type="entry name" value="lambda repressor-like DNA-binding domains"/>
    <property type="match status" value="1"/>
</dbReference>
<dbReference type="Gene3D" id="3.40.50.2300">
    <property type="match status" value="2"/>
</dbReference>
<dbReference type="InterPro" id="IPR046335">
    <property type="entry name" value="LacI/GalR-like_sensor"/>
</dbReference>
<dbReference type="RefSeq" id="WP_376872958.1">
    <property type="nucleotide sequence ID" value="NZ_JBHUHP010000004.1"/>
</dbReference>
<accession>A0ABW4X6T1</accession>
<proteinExistence type="predicted"/>